<evidence type="ECO:0000256" key="1">
    <source>
        <dbReference type="SAM" id="SignalP"/>
    </source>
</evidence>
<accession>A0A9W8XD62</accession>
<keyword evidence="1" id="KW-0732">Signal</keyword>
<reference evidence="2" key="1">
    <citation type="submission" date="2022-10" db="EMBL/GenBank/DDBJ databases">
        <title>Tapping the CABI collections for fungal endophytes: first genome assemblies for Collariella, Neodidymelliopsis, Ascochyta clinopodiicola, Didymella pomorum, Didymosphaeria variabile, Neocosmospora piperis and Neocucurbitaria cava.</title>
        <authorList>
            <person name="Hill R."/>
        </authorList>
    </citation>
    <scope>NUCLEOTIDE SEQUENCE</scope>
    <source>
        <strain evidence="2">IMI 356815</strain>
    </source>
</reference>
<keyword evidence="3" id="KW-1185">Reference proteome</keyword>
<feature type="signal peptide" evidence="1">
    <location>
        <begin position="1"/>
        <end position="17"/>
    </location>
</feature>
<sequence length="198" mass="21608">MKISIVLLSVLFGLTIALPTPDDLDWLSHDTEAPGGSPSSRKRQYSTGTLHPSFTHVWTVTPGVGYFEASPTGYVRFLTTETDQTFQPDASLRGHNATVGFDVPQGKLTDGMEFQVFTALSTLVLEKNKDKANTNDSRGDYVARFVVKGGVAQLADGEKGRLMVPDREQFTLQIVGSFRVEFQFDASTGQGLTVTRAD</sequence>
<dbReference type="AlphaFoldDB" id="A0A9W8XD62"/>
<feature type="chain" id="PRO_5040736438" evidence="1">
    <location>
        <begin position="18"/>
        <end position="198"/>
    </location>
</feature>
<dbReference type="OrthoDB" id="3792083at2759"/>
<evidence type="ECO:0000313" key="3">
    <source>
        <dbReference type="Proteomes" id="UP001140513"/>
    </source>
</evidence>
<organism evidence="2 3">
    <name type="scientific">Didymosphaeria variabile</name>
    <dbReference type="NCBI Taxonomy" id="1932322"/>
    <lineage>
        <taxon>Eukaryota</taxon>
        <taxon>Fungi</taxon>
        <taxon>Dikarya</taxon>
        <taxon>Ascomycota</taxon>
        <taxon>Pezizomycotina</taxon>
        <taxon>Dothideomycetes</taxon>
        <taxon>Pleosporomycetidae</taxon>
        <taxon>Pleosporales</taxon>
        <taxon>Massarineae</taxon>
        <taxon>Didymosphaeriaceae</taxon>
        <taxon>Didymosphaeria</taxon>
    </lineage>
</organism>
<name>A0A9W8XD62_9PLEO</name>
<evidence type="ECO:0000313" key="2">
    <source>
        <dbReference type="EMBL" id="KAJ4347328.1"/>
    </source>
</evidence>
<proteinExistence type="predicted"/>
<dbReference type="EMBL" id="JAPEUX010000008">
    <property type="protein sequence ID" value="KAJ4347328.1"/>
    <property type="molecule type" value="Genomic_DNA"/>
</dbReference>
<gene>
    <name evidence="2" type="ORF">N0V89_011269</name>
</gene>
<comment type="caution">
    <text evidence="2">The sequence shown here is derived from an EMBL/GenBank/DDBJ whole genome shotgun (WGS) entry which is preliminary data.</text>
</comment>
<dbReference type="Proteomes" id="UP001140513">
    <property type="component" value="Unassembled WGS sequence"/>
</dbReference>
<dbReference type="GeneID" id="80914799"/>
<protein>
    <submittedName>
        <fullName evidence="2">Uncharacterized protein</fullName>
    </submittedName>
</protein>
<dbReference type="RefSeq" id="XP_056067128.1">
    <property type="nucleotide sequence ID" value="XM_056220001.1"/>
</dbReference>